<keyword evidence="8" id="KW-0460">Magnesium</keyword>
<dbReference type="GO" id="GO:0009098">
    <property type="term" value="P:L-leucine biosynthetic process"/>
    <property type="evidence" value="ECO:0007669"/>
    <property type="project" value="UniProtKB-KW"/>
</dbReference>
<protein>
    <recommendedName>
        <fullName evidence="4">3-isopropylmalate dehydrogenase</fullName>
        <ecNumber evidence="4">1.1.1.85</ecNumber>
    </recommendedName>
</protein>
<evidence type="ECO:0000256" key="4">
    <source>
        <dbReference type="ARBA" id="ARBA00013101"/>
    </source>
</evidence>
<dbReference type="GO" id="GO:0005829">
    <property type="term" value="C:cytosol"/>
    <property type="evidence" value="ECO:0007669"/>
    <property type="project" value="TreeGrafter"/>
</dbReference>
<dbReference type="Pfam" id="PF00180">
    <property type="entry name" value="Iso_dh"/>
    <property type="match status" value="1"/>
</dbReference>
<evidence type="ECO:0000259" key="13">
    <source>
        <dbReference type="SMART" id="SM01329"/>
    </source>
</evidence>
<keyword evidence="12" id="KW-0100">Branched-chain amino acid biosynthesis</keyword>
<reference evidence="14" key="1">
    <citation type="submission" date="2018-05" db="EMBL/GenBank/DDBJ databases">
        <authorList>
            <person name="Lanie J.A."/>
            <person name="Ng W.-L."/>
            <person name="Kazmierczak K.M."/>
            <person name="Andrzejewski T.M."/>
            <person name="Davidsen T.M."/>
            <person name="Wayne K.J."/>
            <person name="Tettelin H."/>
            <person name="Glass J.I."/>
            <person name="Rusch D."/>
            <person name="Podicherti R."/>
            <person name="Tsui H.-C.T."/>
            <person name="Winkler M.E."/>
        </authorList>
    </citation>
    <scope>NUCLEOTIDE SEQUENCE</scope>
</reference>
<dbReference type="PROSITE" id="PS00470">
    <property type="entry name" value="IDH_IMDH"/>
    <property type="match status" value="1"/>
</dbReference>
<keyword evidence="9" id="KW-0560">Oxidoreductase</keyword>
<evidence type="ECO:0000256" key="12">
    <source>
        <dbReference type="ARBA" id="ARBA00023304"/>
    </source>
</evidence>
<evidence type="ECO:0000256" key="10">
    <source>
        <dbReference type="ARBA" id="ARBA00023027"/>
    </source>
</evidence>
<feature type="domain" description="Isopropylmalate dehydrogenase-like" evidence="13">
    <location>
        <begin position="3"/>
        <end position="265"/>
    </location>
</feature>
<dbReference type="InterPro" id="IPR019818">
    <property type="entry name" value="IsoCit/isopropylmalate_DH_CS"/>
</dbReference>
<evidence type="ECO:0000313" key="14">
    <source>
        <dbReference type="EMBL" id="SVD80035.1"/>
    </source>
</evidence>
<feature type="non-terminal residue" evidence="14">
    <location>
        <position position="265"/>
    </location>
</feature>
<comment type="cofactor">
    <cofactor evidence="2">
        <name>Mg(2+)</name>
        <dbReference type="ChEBI" id="CHEBI:18420"/>
    </cofactor>
</comment>
<keyword evidence="6" id="KW-0028">Amino-acid biosynthesis</keyword>
<accession>A0A382YB13</accession>
<dbReference type="InterPro" id="IPR004429">
    <property type="entry name" value="Isopropylmalate_DH"/>
</dbReference>
<evidence type="ECO:0000256" key="6">
    <source>
        <dbReference type="ARBA" id="ARBA00022605"/>
    </source>
</evidence>
<dbReference type="InterPro" id="IPR024084">
    <property type="entry name" value="IsoPropMal-DH-like_dom"/>
</dbReference>
<dbReference type="GO" id="GO:0000287">
    <property type="term" value="F:magnesium ion binding"/>
    <property type="evidence" value="ECO:0007669"/>
    <property type="project" value="InterPro"/>
</dbReference>
<name>A0A382YB13_9ZZZZ</name>
<dbReference type="AlphaFoldDB" id="A0A382YB13"/>
<evidence type="ECO:0000256" key="9">
    <source>
        <dbReference type="ARBA" id="ARBA00023002"/>
    </source>
</evidence>
<keyword evidence="5" id="KW-0432">Leucine biosynthesis</keyword>
<dbReference type="SUPFAM" id="SSF53659">
    <property type="entry name" value="Isocitrate/Isopropylmalate dehydrogenase-like"/>
    <property type="match status" value="1"/>
</dbReference>
<dbReference type="Gene3D" id="3.40.718.10">
    <property type="entry name" value="Isopropylmalate Dehydrogenase"/>
    <property type="match status" value="1"/>
</dbReference>
<proteinExistence type="predicted"/>
<organism evidence="14">
    <name type="scientific">marine metagenome</name>
    <dbReference type="NCBI Taxonomy" id="408172"/>
    <lineage>
        <taxon>unclassified sequences</taxon>
        <taxon>metagenomes</taxon>
        <taxon>ecological metagenomes</taxon>
    </lineage>
</organism>
<evidence type="ECO:0000256" key="11">
    <source>
        <dbReference type="ARBA" id="ARBA00023211"/>
    </source>
</evidence>
<keyword evidence="10" id="KW-0520">NAD</keyword>
<evidence type="ECO:0000256" key="8">
    <source>
        <dbReference type="ARBA" id="ARBA00022842"/>
    </source>
</evidence>
<evidence type="ECO:0000256" key="3">
    <source>
        <dbReference type="ARBA" id="ARBA00011738"/>
    </source>
</evidence>
<dbReference type="NCBIfam" id="TIGR00169">
    <property type="entry name" value="leuB"/>
    <property type="match status" value="1"/>
</dbReference>
<dbReference type="PANTHER" id="PTHR42979">
    <property type="entry name" value="3-ISOPROPYLMALATE DEHYDROGENASE"/>
    <property type="match status" value="1"/>
</dbReference>
<dbReference type="GO" id="GO:0051287">
    <property type="term" value="F:NAD binding"/>
    <property type="evidence" value="ECO:0007669"/>
    <property type="project" value="InterPro"/>
</dbReference>
<sequence>NKKKIINIEIKEDLVGGACIDVCKVPIKDETIEKAKKSDAILLGAVGGPKWDNLPFDQRPEQGLLRLRSDLKLFANLRPAISFDPLIHASSLKSEIIKGLDILIVRELTGGIYFGEPRGIEDLGNGKRRGLNTQVYSTDEIIRVAKVAFELAKKRKKILTSVEKSNVMESGKLWREEVEKLGKSEYSDIDLNHMYADNCAMQLIRNPKQFDIILTDNLFGDILSDAAAMLTGSLGMLPSASLGGEKNGSYLFGLYEPVHGSAPDI</sequence>
<dbReference type="FunFam" id="3.40.718.10:FF:000006">
    <property type="entry name" value="3-isopropylmalate dehydrogenase"/>
    <property type="match status" value="1"/>
</dbReference>
<dbReference type="EC" id="1.1.1.85" evidence="4"/>
<keyword evidence="11" id="KW-0464">Manganese</keyword>
<evidence type="ECO:0000256" key="7">
    <source>
        <dbReference type="ARBA" id="ARBA00022723"/>
    </source>
</evidence>
<comment type="cofactor">
    <cofactor evidence="1">
        <name>Mn(2+)</name>
        <dbReference type="ChEBI" id="CHEBI:29035"/>
    </cofactor>
</comment>
<evidence type="ECO:0000256" key="2">
    <source>
        <dbReference type="ARBA" id="ARBA00001946"/>
    </source>
</evidence>
<gene>
    <name evidence="14" type="ORF">METZ01_LOCUS432889</name>
</gene>
<feature type="non-terminal residue" evidence="14">
    <location>
        <position position="1"/>
    </location>
</feature>
<keyword evidence="7" id="KW-0479">Metal-binding</keyword>
<comment type="subunit">
    <text evidence="3">Homodimer.</text>
</comment>
<evidence type="ECO:0000256" key="1">
    <source>
        <dbReference type="ARBA" id="ARBA00001936"/>
    </source>
</evidence>
<dbReference type="EMBL" id="UINC01174089">
    <property type="protein sequence ID" value="SVD80035.1"/>
    <property type="molecule type" value="Genomic_DNA"/>
</dbReference>
<dbReference type="SMART" id="SM01329">
    <property type="entry name" value="Iso_dh"/>
    <property type="match status" value="1"/>
</dbReference>
<evidence type="ECO:0000256" key="5">
    <source>
        <dbReference type="ARBA" id="ARBA00022430"/>
    </source>
</evidence>
<dbReference type="PANTHER" id="PTHR42979:SF1">
    <property type="entry name" value="3-ISOPROPYLMALATE DEHYDROGENASE"/>
    <property type="match status" value="1"/>
</dbReference>
<dbReference type="GO" id="GO:0003862">
    <property type="term" value="F:3-isopropylmalate dehydrogenase activity"/>
    <property type="evidence" value="ECO:0007669"/>
    <property type="project" value="UniProtKB-EC"/>
</dbReference>